<protein>
    <submittedName>
        <fullName evidence="1">Uncharacterized protein</fullName>
    </submittedName>
</protein>
<dbReference type="EMBL" id="LFTY01000002">
    <property type="protein sequence ID" value="KMW57417.1"/>
    <property type="molecule type" value="Genomic_DNA"/>
</dbReference>
<reference evidence="1 2" key="1">
    <citation type="submission" date="2015-06" db="EMBL/GenBank/DDBJ databases">
        <title>Draft genome sequence of an Alphaproteobacteria species associated to the Mediterranean sponge Oscarella lobularis.</title>
        <authorList>
            <person name="Jourda C."/>
            <person name="Santini S."/>
            <person name="Claverie J.-M."/>
        </authorList>
    </citation>
    <scope>NUCLEOTIDE SEQUENCE [LARGE SCALE GENOMIC DNA]</scope>
    <source>
        <strain evidence="1">IGS</strain>
    </source>
</reference>
<proteinExistence type="predicted"/>
<keyword evidence="2" id="KW-1185">Reference proteome</keyword>
<sequence length="37" mass="4138">MVGKVAVDYFAKKIPEMVENGEVKSLEDALKLVEIDE</sequence>
<organism evidence="1 2">
    <name type="scientific">Candidatus Rhodobacter oscarellae</name>
    <dbReference type="NCBI Taxonomy" id="1675527"/>
    <lineage>
        <taxon>Bacteria</taxon>
        <taxon>Pseudomonadati</taxon>
        <taxon>Pseudomonadota</taxon>
        <taxon>Alphaproteobacteria</taxon>
        <taxon>Rhodobacterales</taxon>
        <taxon>Rhodobacter group</taxon>
        <taxon>Rhodobacter</taxon>
    </lineage>
</organism>
<accession>A0A0J9E3Y1</accession>
<dbReference type="PATRIC" id="fig|1675527.3.peg.2500"/>
<comment type="caution">
    <text evidence="1">The sequence shown here is derived from an EMBL/GenBank/DDBJ whole genome shotgun (WGS) entry which is preliminary data.</text>
</comment>
<evidence type="ECO:0000313" key="1">
    <source>
        <dbReference type="EMBL" id="KMW57417.1"/>
    </source>
</evidence>
<name>A0A0J9E3Y1_9RHOB</name>
<gene>
    <name evidence="1" type="ORF">AIOL_002381</name>
</gene>
<dbReference type="Proteomes" id="UP000037178">
    <property type="component" value="Unassembled WGS sequence"/>
</dbReference>
<dbReference type="AlphaFoldDB" id="A0A0J9E3Y1"/>
<evidence type="ECO:0000313" key="2">
    <source>
        <dbReference type="Proteomes" id="UP000037178"/>
    </source>
</evidence>